<reference evidence="8" key="2">
    <citation type="submission" date="2023-06" db="EMBL/GenBank/DDBJ databases">
        <authorList>
            <consortium name="Lawrence Berkeley National Laboratory"/>
            <person name="Haridas S."/>
            <person name="Hensen N."/>
            <person name="Bonometti L."/>
            <person name="Westerberg I."/>
            <person name="Brannstrom I.O."/>
            <person name="Guillou S."/>
            <person name="Cros-Aarteil S."/>
            <person name="Calhoun S."/>
            <person name="Kuo A."/>
            <person name="Mondo S."/>
            <person name="Pangilinan J."/>
            <person name="Riley R."/>
            <person name="Labutti K."/>
            <person name="Andreopoulos B."/>
            <person name="Lipzen A."/>
            <person name="Chen C."/>
            <person name="Yanf M."/>
            <person name="Daum C."/>
            <person name="Ng V."/>
            <person name="Clum A."/>
            <person name="Steindorff A."/>
            <person name="Ohm R."/>
            <person name="Martin F."/>
            <person name="Silar P."/>
            <person name="Natvig D."/>
            <person name="Lalanne C."/>
            <person name="Gautier V."/>
            <person name="Ament-Velasquez S.L."/>
            <person name="Kruys A."/>
            <person name="Hutchinson M.I."/>
            <person name="Powell A.J."/>
            <person name="Barry K."/>
            <person name="Miller A.N."/>
            <person name="Grigoriev I.V."/>
            <person name="Debuchy R."/>
            <person name="Gladieux P."/>
            <person name="Thoren M.H."/>
            <person name="Johannesson H."/>
        </authorList>
    </citation>
    <scope>NUCLEOTIDE SEQUENCE</scope>
    <source>
        <strain evidence="8">CBS 955.72</strain>
    </source>
</reference>
<proteinExistence type="inferred from homology"/>
<dbReference type="AlphaFoldDB" id="A0AAJ0HC75"/>
<keyword evidence="2" id="KW-0677">Repeat</keyword>
<protein>
    <recommendedName>
        <fullName evidence="5">Mitochondrial division protein 1</fullName>
    </recommendedName>
</protein>
<dbReference type="SUPFAM" id="SSF50978">
    <property type="entry name" value="WD40 repeat-like"/>
    <property type="match status" value="1"/>
</dbReference>
<comment type="function">
    <text evidence="6">Involved in mitochondrial fission. Acts as an adapter protein required to form mitochondrial fission complexes. Formation of these complexes is required to promote constriction and fission of the mitochondrial compartment at a late step in mitochondrial division.</text>
</comment>
<dbReference type="PROSITE" id="PS00678">
    <property type="entry name" value="WD_REPEATS_1"/>
    <property type="match status" value="1"/>
</dbReference>
<dbReference type="Proteomes" id="UP001275084">
    <property type="component" value="Unassembled WGS sequence"/>
</dbReference>
<feature type="repeat" description="WD" evidence="7">
    <location>
        <begin position="76"/>
        <end position="117"/>
    </location>
</feature>
<evidence type="ECO:0000256" key="6">
    <source>
        <dbReference type="ARBA" id="ARBA00043913"/>
    </source>
</evidence>
<gene>
    <name evidence="8" type="ORF">B0T25DRAFT_290788</name>
</gene>
<evidence type="ECO:0000256" key="1">
    <source>
        <dbReference type="ARBA" id="ARBA00022574"/>
    </source>
</evidence>
<evidence type="ECO:0000313" key="9">
    <source>
        <dbReference type="Proteomes" id="UP001275084"/>
    </source>
</evidence>
<keyword evidence="9" id="KW-1185">Reference proteome</keyword>
<dbReference type="SMART" id="SM00320">
    <property type="entry name" value="WD40"/>
    <property type="match status" value="2"/>
</dbReference>
<evidence type="ECO:0000256" key="4">
    <source>
        <dbReference type="ARBA" id="ARBA00038415"/>
    </source>
</evidence>
<dbReference type="PROSITE" id="PS50294">
    <property type="entry name" value="WD_REPEATS_REGION"/>
    <property type="match status" value="1"/>
</dbReference>
<reference evidence="8" key="1">
    <citation type="journal article" date="2023" name="Mol. Phylogenet. Evol.">
        <title>Genome-scale phylogeny and comparative genomics of the fungal order Sordariales.</title>
        <authorList>
            <person name="Hensen N."/>
            <person name="Bonometti L."/>
            <person name="Westerberg I."/>
            <person name="Brannstrom I.O."/>
            <person name="Guillou S."/>
            <person name="Cros-Aarteil S."/>
            <person name="Calhoun S."/>
            <person name="Haridas S."/>
            <person name="Kuo A."/>
            <person name="Mondo S."/>
            <person name="Pangilinan J."/>
            <person name="Riley R."/>
            <person name="LaButti K."/>
            <person name="Andreopoulos B."/>
            <person name="Lipzen A."/>
            <person name="Chen C."/>
            <person name="Yan M."/>
            <person name="Daum C."/>
            <person name="Ng V."/>
            <person name="Clum A."/>
            <person name="Steindorff A."/>
            <person name="Ohm R.A."/>
            <person name="Martin F."/>
            <person name="Silar P."/>
            <person name="Natvig D.O."/>
            <person name="Lalanne C."/>
            <person name="Gautier V."/>
            <person name="Ament-Velasquez S.L."/>
            <person name="Kruys A."/>
            <person name="Hutchinson M.I."/>
            <person name="Powell A.J."/>
            <person name="Barry K."/>
            <person name="Miller A.N."/>
            <person name="Grigoriev I.V."/>
            <person name="Debuchy R."/>
            <person name="Gladieux P."/>
            <person name="Hiltunen Thoren M."/>
            <person name="Johannesson H."/>
        </authorList>
    </citation>
    <scope>NUCLEOTIDE SEQUENCE</scope>
    <source>
        <strain evidence="8">CBS 955.72</strain>
    </source>
</reference>
<dbReference type="PANTHER" id="PTHR22847">
    <property type="entry name" value="WD40 REPEAT PROTEIN"/>
    <property type="match status" value="1"/>
</dbReference>
<dbReference type="GO" id="GO:1990234">
    <property type="term" value="C:transferase complex"/>
    <property type="evidence" value="ECO:0007669"/>
    <property type="project" value="UniProtKB-ARBA"/>
</dbReference>
<evidence type="ECO:0000313" key="8">
    <source>
        <dbReference type="EMBL" id="KAK3346917.1"/>
    </source>
</evidence>
<accession>A0AAJ0HC75</accession>
<dbReference type="InterPro" id="IPR015943">
    <property type="entry name" value="WD40/YVTN_repeat-like_dom_sf"/>
</dbReference>
<dbReference type="PANTHER" id="PTHR22847:SF637">
    <property type="entry name" value="WD REPEAT DOMAIN 5B"/>
    <property type="match status" value="1"/>
</dbReference>
<sequence length="260" mass="28428">MEARVDTFISLIEDVYRFILLNQWLIEQAPLQTYISALLFTPANSIIRRIFAKEEPGWVLTKPVVEQVWSRCLQAFEGHSGSAQSVAFSPDGNQIVSGSSDRTIRIWDAKSGKAIQKLEGHSDYVLSAAFSLDGSQITNLEAPSSGTRPRWGLSDDGSWVTWRGRGSIWLPPDFRPGVSEVSRDGSAIAIGCPTGRVSGFRDVYGRLIPLGILKNMSIFLSLAFSSGACTDSSPILFFPNLIPEGSGRTRSSGIWDLDLG</sequence>
<keyword evidence="1 7" id="KW-0853">WD repeat</keyword>
<comment type="similarity">
    <text evidence="4">Belongs to the WD repeat MDV1/CAF4 family.</text>
</comment>
<evidence type="ECO:0000256" key="3">
    <source>
        <dbReference type="ARBA" id="ARBA00023054"/>
    </source>
</evidence>
<evidence type="ECO:0000256" key="2">
    <source>
        <dbReference type="ARBA" id="ARBA00022737"/>
    </source>
</evidence>
<dbReference type="GO" id="GO:0005634">
    <property type="term" value="C:nucleus"/>
    <property type="evidence" value="ECO:0007669"/>
    <property type="project" value="TreeGrafter"/>
</dbReference>
<keyword evidence="3" id="KW-0175">Coiled coil</keyword>
<organism evidence="8 9">
    <name type="scientific">Lasiosphaeria hispida</name>
    <dbReference type="NCBI Taxonomy" id="260671"/>
    <lineage>
        <taxon>Eukaryota</taxon>
        <taxon>Fungi</taxon>
        <taxon>Dikarya</taxon>
        <taxon>Ascomycota</taxon>
        <taxon>Pezizomycotina</taxon>
        <taxon>Sordariomycetes</taxon>
        <taxon>Sordariomycetidae</taxon>
        <taxon>Sordariales</taxon>
        <taxon>Lasiosphaeriaceae</taxon>
        <taxon>Lasiosphaeria</taxon>
    </lineage>
</organism>
<dbReference type="EMBL" id="JAUIQD010000006">
    <property type="protein sequence ID" value="KAK3346917.1"/>
    <property type="molecule type" value="Genomic_DNA"/>
</dbReference>
<dbReference type="InterPro" id="IPR036322">
    <property type="entry name" value="WD40_repeat_dom_sf"/>
</dbReference>
<name>A0AAJ0HC75_9PEZI</name>
<dbReference type="InterPro" id="IPR001680">
    <property type="entry name" value="WD40_rpt"/>
</dbReference>
<comment type="caution">
    <text evidence="8">The sequence shown here is derived from an EMBL/GenBank/DDBJ whole genome shotgun (WGS) entry which is preliminary data.</text>
</comment>
<evidence type="ECO:0000256" key="5">
    <source>
        <dbReference type="ARBA" id="ARBA00039789"/>
    </source>
</evidence>
<dbReference type="InterPro" id="IPR019775">
    <property type="entry name" value="WD40_repeat_CS"/>
</dbReference>
<dbReference type="PROSITE" id="PS50082">
    <property type="entry name" value="WD_REPEATS_2"/>
    <property type="match status" value="1"/>
</dbReference>
<evidence type="ECO:0000256" key="7">
    <source>
        <dbReference type="PROSITE-ProRule" id="PRU00221"/>
    </source>
</evidence>
<dbReference type="Pfam" id="PF00400">
    <property type="entry name" value="WD40"/>
    <property type="match status" value="2"/>
</dbReference>
<dbReference type="Gene3D" id="2.130.10.10">
    <property type="entry name" value="YVTN repeat-like/Quinoprotein amine dehydrogenase"/>
    <property type="match status" value="1"/>
</dbReference>